<reference evidence="1" key="1">
    <citation type="journal article" date="2023" name="Genome Biol. Evol.">
        <title>Long-read-based Genome Assembly of Drosophila gunungcola Reveals Fewer Chemosensory Genes in Flower-breeding Species.</title>
        <authorList>
            <person name="Negi A."/>
            <person name="Liao B.Y."/>
            <person name="Yeh S.D."/>
        </authorList>
    </citation>
    <scope>NUCLEOTIDE SEQUENCE</scope>
    <source>
        <strain evidence="1">Sukarami</strain>
    </source>
</reference>
<proteinExistence type="predicted"/>
<gene>
    <name evidence="1" type="ORF">M5D96_005969</name>
</gene>
<name>A0A9Q0BR61_9MUSC</name>
<evidence type="ECO:0000313" key="2">
    <source>
        <dbReference type="Proteomes" id="UP001059596"/>
    </source>
</evidence>
<sequence>MRSFGNLSTLNILNEASRSVYKSRYIKSAKIGSNSTITLNNGHSFVHGL</sequence>
<keyword evidence="2" id="KW-1185">Reference proteome</keyword>
<protein>
    <submittedName>
        <fullName evidence="1">Uncharacterized protein</fullName>
    </submittedName>
</protein>
<dbReference type="AlphaFoldDB" id="A0A9Q0BR61"/>
<organism evidence="1 2">
    <name type="scientific">Drosophila gunungcola</name>
    <name type="common">fruit fly</name>
    <dbReference type="NCBI Taxonomy" id="103775"/>
    <lineage>
        <taxon>Eukaryota</taxon>
        <taxon>Metazoa</taxon>
        <taxon>Ecdysozoa</taxon>
        <taxon>Arthropoda</taxon>
        <taxon>Hexapoda</taxon>
        <taxon>Insecta</taxon>
        <taxon>Pterygota</taxon>
        <taxon>Neoptera</taxon>
        <taxon>Endopterygota</taxon>
        <taxon>Diptera</taxon>
        <taxon>Brachycera</taxon>
        <taxon>Muscomorpha</taxon>
        <taxon>Ephydroidea</taxon>
        <taxon>Drosophilidae</taxon>
        <taxon>Drosophila</taxon>
        <taxon>Sophophora</taxon>
    </lineage>
</organism>
<accession>A0A9Q0BR61</accession>
<comment type="caution">
    <text evidence="1">The sequence shown here is derived from an EMBL/GenBank/DDBJ whole genome shotgun (WGS) entry which is preliminary data.</text>
</comment>
<dbReference type="EMBL" id="JAMKOV010000003">
    <property type="protein sequence ID" value="KAI8041702.1"/>
    <property type="molecule type" value="Genomic_DNA"/>
</dbReference>
<evidence type="ECO:0000313" key="1">
    <source>
        <dbReference type="EMBL" id="KAI8041702.1"/>
    </source>
</evidence>
<dbReference type="Proteomes" id="UP001059596">
    <property type="component" value="Unassembled WGS sequence"/>
</dbReference>